<gene>
    <name evidence="2" type="ORF">AUJ66_06340</name>
</gene>
<reference evidence="2 3" key="1">
    <citation type="journal article" date="2016" name="Environ. Microbiol.">
        <title>Genomic resolution of a cold subsurface aquifer community provides metabolic insights for novel microbes adapted to high CO concentrations.</title>
        <authorList>
            <person name="Probst A.J."/>
            <person name="Castelle C.J."/>
            <person name="Singh A."/>
            <person name="Brown C.T."/>
            <person name="Anantharaman K."/>
            <person name="Sharon I."/>
            <person name="Hug L.A."/>
            <person name="Burstein D."/>
            <person name="Emerson J.B."/>
            <person name="Thomas B.C."/>
            <person name="Banfield J.F."/>
        </authorList>
    </citation>
    <scope>NUCLEOTIDE SEQUENCE [LARGE SCALE GENOMIC DNA]</scope>
    <source>
        <strain evidence="2">CG1_02_38_46</strain>
    </source>
</reference>
<feature type="transmembrane region" description="Helical" evidence="1">
    <location>
        <begin position="40"/>
        <end position="59"/>
    </location>
</feature>
<keyword evidence="1" id="KW-0472">Membrane</keyword>
<dbReference type="EMBL" id="MNUO01000096">
    <property type="protein sequence ID" value="OIN96412.1"/>
    <property type="molecule type" value="Genomic_DNA"/>
</dbReference>
<evidence type="ECO:0000313" key="2">
    <source>
        <dbReference type="EMBL" id="OIN96412.1"/>
    </source>
</evidence>
<keyword evidence="1" id="KW-0812">Transmembrane</keyword>
<proteinExistence type="predicted"/>
<dbReference type="STRING" id="1817893.AUJ66_06340"/>
<organism evidence="2 3">
    <name type="scientific">Candidatus Desantisbacteria bacterium CG1_02_38_46</name>
    <dbReference type="NCBI Taxonomy" id="1817893"/>
    <lineage>
        <taxon>Bacteria</taxon>
        <taxon>Candidatus Desantisiibacteriota</taxon>
    </lineage>
</organism>
<keyword evidence="1" id="KW-1133">Transmembrane helix</keyword>
<sequence>MITIVQISILVVAIAILVLIVFAIPILIDLRRITKEWKKISEIAGLGLAPITWVISLALDIFKKLLEIGEESKKGE</sequence>
<protein>
    <submittedName>
        <fullName evidence="2">Uncharacterized protein</fullName>
    </submittedName>
</protein>
<name>A0A1J4SCL7_9BACT</name>
<accession>A0A1J4SCL7</accession>
<feature type="transmembrane region" description="Helical" evidence="1">
    <location>
        <begin position="6"/>
        <end position="28"/>
    </location>
</feature>
<comment type="caution">
    <text evidence="2">The sequence shown here is derived from an EMBL/GenBank/DDBJ whole genome shotgun (WGS) entry which is preliminary data.</text>
</comment>
<evidence type="ECO:0000313" key="3">
    <source>
        <dbReference type="Proteomes" id="UP000182278"/>
    </source>
</evidence>
<evidence type="ECO:0000256" key="1">
    <source>
        <dbReference type="SAM" id="Phobius"/>
    </source>
</evidence>
<dbReference type="AlphaFoldDB" id="A0A1J4SCL7"/>
<dbReference type="Proteomes" id="UP000182278">
    <property type="component" value="Unassembled WGS sequence"/>
</dbReference>